<reference evidence="1 2" key="1">
    <citation type="submission" date="2019-02" db="EMBL/GenBank/DDBJ databases">
        <title>The draft genome of Kosakonia quasisacchari strain WCHKQ120001.</title>
        <authorList>
            <person name="Wang C."/>
            <person name="Feng Y."/>
            <person name="Zong Z."/>
        </authorList>
    </citation>
    <scope>NUCLEOTIDE SEQUENCE [LARGE SCALE GENOMIC DNA]</scope>
    <source>
        <strain evidence="1 2">WCHKQ120001</strain>
    </source>
</reference>
<proteinExistence type="predicted"/>
<evidence type="ECO:0000313" key="1">
    <source>
        <dbReference type="EMBL" id="TCC13781.1"/>
    </source>
</evidence>
<name>A0A4R0HS82_9ENTR</name>
<sequence>MKDIIYNENTHELDVPFPLLAKDISYAESKKFDQLKLINPAKASAANPDLSPLINNDTIVSFYIINLLMM</sequence>
<keyword evidence="2" id="KW-1185">Reference proteome</keyword>
<dbReference type="RefSeq" id="WP_131407053.1">
    <property type="nucleotide sequence ID" value="NZ_SJOP01000003.1"/>
</dbReference>
<evidence type="ECO:0000313" key="2">
    <source>
        <dbReference type="Proteomes" id="UP000291793"/>
    </source>
</evidence>
<dbReference type="EMBL" id="SJOP01000003">
    <property type="protein sequence ID" value="TCC13781.1"/>
    <property type="molecule type" value="Genomic_DNA"/>
</dbReference>
<dbReference type="AlphaFoldDB" id="A0A4R0HS82"/>
<gene>
    <name evidence="1" type="ORF">E0L21_04190</name>
</gene>
<dbReference type="Proteomes" id="UP000291793">
    <property type="component" value="Unassembled WGS sequence"/>
</dbReference>
<protein>
    <submittedName>
        <fullName evidence="1">Uncharacterized protein</fullName>
    </submittedName>
</protein>
<comment type="caution">
    <text evidence="1">The sequence shown here is derived from an EMBL/GenBank/DDBJ whole genome shotgun (WGS) entry which is preliminary data.</text>
</comment>
<dbReference type="OrthoDB" id="9157385at2"/>
<accession>A0A4R0HS82</accession>
<organism evidence="1 2">
    <name type="scientific">Kosakonia quasisacchari</name>
    <dbReference type="NCBI Taxonomy" id="2529380"/>
    <lineage>
        <taxon>Bacteria</taxon>
        <taxon>Pseudomonadati</taxon>
        <taxon>Pseudomonadota</taxon>
        <taxon>Gammaproteobacteria</taxon>
        <taxon>Enterobacterales</taxon>
        <taxon>Enterobacteriaceae</taxon>
        <taxon>Kosakonia</taxon>
    </lineage>
</organism>